<dbReference type="EnsemblPlants" id="AET0Gv20142400.10">
    <property type="protein sequence ID" value="AET0Gv20142400.10"/>
    <property type="gene ID" value="AET0Gv20142400"/>
</dbReference>
<reference evidence="3" key="2">
    <citation type="journal article" date="2017" name="Nat. Plants">
        <title>The Aegilops tauschii genome reveals multiple impacts of transposons.</title>
        <authorList>
            <person name="Zhao G."/>
            <person name="Zou C."/>
            <person name="Li K."/>
            <person name="Wang K."/>
            <person name="Li T."/>
            <person name="Gao L."/>
            <person name="Zhang X."/>
            <person name="Wang H."/>
            <person name="Yang Z."/>
            <person name="Liu X."/>
            <person name="Jiang W."/>
            <person name="Mao L."/>
            <person name="Kong X."/>
            <person name="Jiao Y."/>
            <person name="Jia J."/>
        </authorList>
    </citation>
    <scope>NUCLEOTIDE SEQUENCE [LARGE SCALE GENOMIC DNA]</scope>
    <source>
        <strain evidence="3">cv. AL8/78</strain>
    </source>
</reference>
<reference evidence="2" key="3">
    <citation type="submission" date="2019-03" db="UniProtKB">
        <authorList>
            <consortium name="EnsemblPlants"/>
        </authorList>
    </citation>
    <scope>IDENTIFICATION</scope>
</reference>
<feature type="compositionally biased region" description="Pro residues" evidence="1">
    <location>
        <begin position="76"/>
        <end position="89"/>
    </location>
</feature>
<reference evidence="3" key="1">
    <citation type="journal article" date="2014" name="Science">
        <title>Ancient hybridizations among the ancestral genomes of bread wheat.</title>
        <authorList>
            <consortium name="International Wheat Genome Sequencing Consortium,"/>
            <person name="Marcussen T."/>
            <person name="Sandve S.R."/>
            <person name="Heier L."/>
            <person name="Spannagl M."/>
            <person name="Pfeifer M."/>
            <person name="Jakobsen K.S."/>
            <person name="Wulff B.B."/>
            <person name="Steuernagel B."/>
            <person name="Mayer K.F."/>
            <person name="Olsen O.A."/>
        </authorList>
    </citation>
    <scope>NUCLEOTIDE SEQUENCE [LARGE SCALE GENOMIC DNA]</scope>
    <source>
        <strain evidence="3">cv. AL8/78</strain>
    </source>
</reference>
<evidence type="ECO:0000313" key="3">
    <source>
        <dbReference type="Proteomes" id="UP000015105"/>
    </source>
</evidence>
<dbReference type="Gramene" id="AET0Gv20142400.10">
    <property type="protein sequence ID" value="AET0Gv20142400.10"/>
    <property type="gene ID" value="AET0Gv20142400"/>
</dbReference>
<feature type="region of interest" description="Disordered" evidence="1">
    <location>
        <begin position="32"/>
        <end position="129"/>
    </location>
</feature>
<organism evidence="2 3">
    <name type="scientific">Aegilops tauschii subsp. strangulata</name>
    <name type="common">Goatgrass</name>
    <dbReference type="NCBI Taxonomy" id="200361"/>
    <lineage>
        <taxon>Eukaryota</taxon>
        <taxon>Viridiplantae</taxon>
        <taxon>Streptophyta</taxon>
        <taxon>Embryophyta</taxon>
        <taxon>Tracheophyta</taxon>
        <taxon>Spermatophyta</taxon>
        <taxon>Magnoliopsida</taxon>
        <taxon>Liliopsida</taxon>
        <taxon>Poales</taxon>
        <taxon>Poaceae</taxon>
        <taxon>BOP clade</taxon>
        <taxon>Pooideae</taxon>
        <taxon>Triticodae</taxon>
        <taxon>Triticeae</taxon>
        <taxon>Triticinae</taxon>
        <taxon>Aegilops</taxon>
    </lineage>
</organism>
<protein>
    <submittedName>
        <fullName evidence="2">Uncharacterized protein</fullName>
    </submittedName>
</protein>
<evidence type="ECO:0000313" key="2">
    <source>
        <dbReference type="EnsemblPlants" id="AET0Gv20142400.10"/>
    </source>
</evidence>
<proteinExistence type="predicted"/>
<dbReference type="AlphaFoldDB" id="A0A452XGH7"/>
<keyword evidence="3" id="KW-1185">Reference proteome</keyword>
<evidence type="ECO:0000256" key="1">
    <source>
        <dbReference type="SAM" id="MobiDB-lite"/>
    </source>
</evidence>
<sequence length="129" mass="13765">NSRNNNIPSIKRKNIHDAPVVKLGFSSPRFLSPVSSQRSLPDLNSGHHLQREGAPAASLHRHPRHRCPAADGSVIPFPPGRSRCPPPLRGPGNVAGLPSTTERDSSGRGRLKGASRWSGSGRRPAGCYG</sequence>
<name>A0A452XGH7_AEGTS</name>
<dbReference type="Proteomes" id="UP000015105">
    <property type="component" value="Unassembled WGS sequence"/>
</dbReference>
<accession>A0A452XGH7</accession>